<dbReference type="Pfam" id="PF13812">
    <property type="entry name" value="PPR_3"/>
    <property type="match status" value="2"/>
</dbReference>
<evidence type="ECO:0000313" key="10">
    <source>
        <dbReference type="EMBL" id="CAE8630495.1"/>
    </source>
</evidence>
<dbReference type="InterPro" id="IPR020103">
    <property type="entry name" value="PsdUridine_synth_cat_dom_sf"/>
</dbReference>
<dbReference type="GO" id="GO:0003735">
    <property type="term" value="F:structural constituent of ribosome"/>
    <property type="evidence" value="ECO:0007669"/>
    <property type="project" value="InterPro"/>
</dbReference>
<feature type="repeat" description="PPR" evidence="8">
    <location>
        <begin position="444"/>
        <end position="478"/>
    </location>
</feature>
<evidence type="ECO:0000256" key="5">
    <source>
        <dbReference type="ARBA" id="ARBA00022833"/>
    </source>
</evidence>
<feature type="repeat" description="PPR" evidence="8">
    <location>
        <begin position="304"/>
        <end position="338"/>
    </location>
</feature>
<dbReference type="InterPro" id="IPR038582">
    <property type="entry name" value="Ribosomal_eS31_euk-type_sf"/>
</dbReference>
<dbReference type="GO" id="GO:0006412">
    <property type="term" value="P:translation"/>
    <property type="evidence" value="ECO:0007669"/>
    <property type="project" value="InterPro"/>
</dbReference>
<dbReference type="Pfam" id="PF13041">
    <property type="entry name" value="PPR_2"/>
    <property type="match status" value="1"/>
</dbReference>
<evidence type="ECO:0000259" key="9">
    <source>
        <dbReference type="PROSITE" id="PS50053"/>
    </source>
</evidence>
<protein>
    <recommendedName>
        <fullName evidence="9">Ubiquitin-like domain-containing protein</fullName>
    </recommendedName>
</protein>
<keyword evidence="7" id="KW-0687">Ribonucleoprotein</keyword>
<dbReference type="PROSITE" id="PS51375">
    <property type="entry name" value="PPR"/>
    <property type="match status" value="12"/>
</dbReference>
<dbReference type="CDD" id="cd02869">
    <property type="entry name" value="PseudoU_synth_RluA_like"/>
    <property type="match status" value="1"/>
</dbReference>
<dbReference type="InterPro" id="IPR011990">
    <property type="entry name" value="TPR-like_helical_dom_sf"/>
</dbReference>
<proteinExistence type="inferred from homology"/>
<feature type="repeat" description="PPR" evidence="8">
    <location>
        <begin position="269"/>
        <end position="303"/>
    </location>
</feature>
<dbReference type="GO" id="GO:0001522">
    <property type="term" value="P:pseudouridine synthesis"/>
    <property type="evidence" value="ECO:0007669"/>
    <property type="project" value="InterPro"/>
</dbReference>
<comment type="caution">
    <text evidence="10">The sequence shown here is derived from an EMBL/GenBank/DDBJ whole genome shotgun (WGS) entry which is preliminary data.</text>
</comment>
<evidence type="ECO:0000256" key="7">
    <source>
        <dbReference type="ARBA" id="ARBA00023274"/>
    </source>
</evidence>
<accession>A0A813GYX1</accession>
<dbReference type="InterPro" id="IPR029071">
    <property type="entry name" value="Ubiquitin-like_domsf"/>
</dbReference>
<feature type="repeat" description="PPR" evidence="8">
    <location>
        <begin position="479"/>
        <end position="514"/>
    </location>
</feature>
<feature type="repeat" description="PPR" evidence="8">
    <location>
        <begin position="374"/>
        <end position="408"/>
    </location>
</feature>
<dbReference type="GO" id="GO:0009982">
    <property type="term" value="F:pseudouridine synthase activity"/>
    <property type="evidence" value="ECO:0007669"/>
    <property type="project" value="InterPro"/>
</dbReference>
<dbReference type="InterPro" id="IPR006145">
    <property type="entry name" value="PsdUridine_synth_RsuA/RluA"/>
</dbReference>
<evidence type="ECO:0000256" key="3">
    <source>
        <dbReference type="ARBA" id="ARBA00022499"/>
    </source>
</evidence>
<comment type="similarity">
    <text evidence="1">In the N-terminal section; belongs to the ubiquitin family.</text>
</comment>
<keyword evidence="6" id="KW-0689">Ribosomal protein</keyword>
<dbReference type="GO" id="GO:0005840">
    <property type="term" value="C:ribosome"/>
    <property type="evidence" value="ECO:0007669"/>
    <property type="project" value="UniProtKB-KW"/>
</dbReference>
<feature type="repeat" description="PPR" evidence="8">
    <location>
        <begin position="199"/>
        <end position="233"/>
    </location>
</feature>
<dbReference type="AlphaFoldDB" id="A0A813GYX1"/>
<dbReference type="Pfam" id="PF00849">
    <property type="entry name" value="PseudoU_synth_2"/>
    <property type="match status" value="1"/>
</dbReference>
<dbReference type="InterPro" id="IPR002885">
    <property type="entry name" value="PPR_rpt"/>
</dbReference>
<keyword evidence="4" id="KW-0677">Repeat</keyword>
<dbReference type="GO" id="GO:1990904">
    <property type="term" value="C:ribonucleoprotein complex"/>
    <property type="evidence" value="ECO:0007669"/>
    <property type="project" value="UniProtKB-KW"/>
</dbReference>
<dbReference type="PANTHER" id="PTHR47936:SF1">
    <property type="entry name" value="PENTATRICOPEPTIDE REPEAT-CONTAINING PROTEIN GUN1, CHLOROPLASTIC"/>
    <property type="match status" value="1"/>
</dbReference>
<feature type="repeat" description="PPR" evidence="8">
    <location>
        <begin position="339"/>
        <end position="373"/>
    </location>
</feature>
<feature type="repeat" description="PPR" evidence="8">
    <location>
        <begin position="164"/>
        <end position="198"/>
    </location>
</feature>
<sequence length="1135" mass="124923">MQSRGCAPVSGQSQCEALRWPRDETPRRSFRCPGFRHRSGLLSRARAVGRDRDEKRHLPPAGSLLQELLLLGQTSSQDDVSQVLSVELRDWSRNPKQATVLLSGLSRERMPHLAAQVLTSMVEGRVDVNVFHCSAAISACEKGGQWRQALMLLSSMPEMRISPNEISYNAAISACEKGGQWQQALSLLSSMPAMRVVRSEISYSAAISACEKGGQWQQALYLLSSLPASKVSPNEITYNAAISACEKGGQWQQALRLFFSLPDVRVVANEISYNAAISACEKGGRWQQAICLLGIMPAMKVIPSSISYNSAISACEKGRQWQQALCLLCSMSTVKVIPNRISYSAAISACEKGGQWQQALNLLSSMPEMRISPNEISYNAAISACEKGGQWQQALSLLSSMPTMNVIANEISYSAAISACEKGRQWQQALFVLSSMPALKVLPDKITYNAAISACEKAGRWQVAVGIFSRMQDLSAMADVISYNSAIAACSQKGGPWQLALSLLASMPDAQVAPNEISYNSAIVACERSRKLDLGLELARECKDRGVDRGSPSFFPWAIASLEVSDPDVIQFALLEATAQLGKARHSPEELSTLAWAFATLGVSDPRFSDALVSQAMPQLRDFKVAELLLLAWAAAADGGQQDVFLCTIQEEVAARCGEFHVQQCTEVLREKFIQGALGVIWACNFAGLLSEKFLVAARRAMKQTGIALDAAHATSRTRPCRLGAQTPEAVQTDDDNPAVVLDLADRLVIFKPPHWEVADDHTELQLLSYVRAVLGEGFPILSDTQHRHGFLHRLDVPNSGLVLAAKTYEAYYDLQVQLSAGDIMRDYVVLCHGWVPPRLAEITARLSWRSEEQLPTKAGKQGKPSRTHFKVIAHAVSWQSRRAFSLVAIRIATGRHHQIRSHFSHVGHPTVSDGKYTAASTFQSDTSLCEHNFLHRYRLAFRDNVGCGHEVMMPLPGDLVQPWVARGVWFSSFGRTLVAMRLFVRDLAGRTLSLDAAPEADVASIQQQIAAEHGVPSCEQRLIFGGRSLEGSELLGACGVTEESTLFVSLELQGGGKKRKKKTYTKPKKIKHKRKKVKLAVLKFYKVDSNDKVTRLRRECPHEVCGPGVFMAMHFNRYYCGKCHLTYLIKKDEK</sequence>
<dbReference type="Pfam" id="PF01535">
    <property type="entry name" value="PPR"/>
    <property type="match status" value="3"/>
</dbReference>
<dbReference type="Pfam" id="PF01599">
    <property type="entry name" value="Ribosomal_S27"/>
    <property type="match status" value="1"/>
</dbReference>
<dbReference type="Gene3D" id="1.25.40.10">
    <property type="entry name" value="Tetratricopeptide repeat domain"/>
    <property type="match status" value="3"/>
</dbReference>
<evidence type="ECO:0000256" key="2">
    <source>
        <dbReference type="ARBA" id="ARBA00009891"/>
    </source>
</evidence>
<dbReference type="Pfam" id="PF00240">
    <property type="entry name" value="ubiquitin"/>
    <property type="match status" value="1"/>
</dbReference>
<dbReference type="PANTHER" id="PTHR47936">
    <property type="entry name" value="PPR_LONG DOMAIN-CONTAINING PROTEIN"/>
    <property type="match status" value="1"/>
</dbReference>
<dbReference type="SUPFAM" id="SSF55120">
    <property type="entry name" value="Pseudouridine synthase"/>
    <property type="match status" value="1"/>
</dbReference>
<dbReference type="SUPFAM" id="SSF57829">
    <property type="entry name" value="Zn-binding ribosomal proteins"/>
    <property type="match status" value="1"/>
</dbReference>
<dbReference type="SMART" id="SM00213">
    <property type="entry name" value="UBQ"/>
    <property type="match status" value="1"/>
</dbReference>
<dbReference type="SUPFAM" id="SSF54236">
    <property type="entry name" value="Ubiquitin-like"/>
    <property type="match status" value="1"/>
</dbReference>
<name>A0A813GYX1_POLGL</name>
<keyword evidence="5" id="KW-0862">Zinc</keyword>
<dbReference type="InterPro" id="IPR000626">
    <property type="entry name" value="Ubiquitin-like_dom"/>
</dbReference>
<evidence type="ECO:0000256" key="4">
    <source>
        <dbReference type="ARBA" id="ARBA00022737"/>
    </source>
</evidence>
<keyword evidence="3" id="KW-1017">Isopeptide bond</keyword>
<reference evidence="10" key="1">
    <citation type="submission" date="2021-02" db="EMBL/GenBank/DDBJ databases">
        <authorList>
            <person name="Dougan E. K."/>
            <person name="Rhodes N."/>
            <person name="Thang M."/>
            <person name="Chan C."/>
        </authorList>
    </citation>
    <scope>NUCLEOTIDE SEQUENCE</scope>
</reference>
<dbReference type="Gene3D" id="3.10.20.90">
    <property type="entry name" value="Phosphatidylinositol 3-kinase Catalytic Subunit, Chain A, domain 1"/>
    <property type="match status" value="1"/>
</dbReference>
<gene>
    <name evidence="10" type="ORF">PGLA2088_LOCUS998</name>
</gene>
<evidence type="ECO:0000313" key="11">
    <source>
        <dbReference type="Proteomes" id="UP000626109"/>
    </source>
</evidence>
<evidence type="ECO:0000256" key="6">
    <source>
        <dbReference type="ARBA" id="ARBA00022980"/>
    </source>
</evidence>
<dbReference type="GO" id="GO:0003723">
    <property type="term" value="F:RNA binding"/>
    <property type="evidence" value="ECO:0007669"/>
    <property type="project" value="InterPro"/>
</dbReference>
<comment type="similarity">
    <text evidence="2">In the C-terminal section; belongs to the eukaryotic ribosomal protein eS31 family.</text>
</comment>
<organism evidence="10 11">
    <name type="scientific">Polarella glacialis</name>
    <name type="common">Dinoflagellate</name>
    <dbReference type="NCBI Taxonomy" id="89957"/>
    <lineage>
        <taxon>Eukaryota</taxon>
        <taxon>Sar</taxon>
        <taxon>Alveolata</taxon>
        <taxon>Dinophyceae</taxon>
        <taxon>Suessiales</taxon>
        <taxon>Suessiaceae</taxon>
        <taxon>Polarella</taxon>
    </lineage>
</organism>
<dbReference type="EMBL" id="CAJNNW010000742">
    <property type="protein sequence ID" value="CAE8630495.1"/>
    <property type="molecule type" value="Genomic_DNA"/>
</dbReference>
<feature type="repeat" description="PPR" evidence="8">
    <location>
        <begin position="409"/>
        <end position="443"/>
    </location>
</feature>
<dbReference type="Proteomes" id="UP000626109">
    <property type="component" value="Unassembled WGS sequence"/>
</dbReference>
<feature type="repeat" description="PPR" evidence="8">
    <location>
        <begin position="129"/>
        <end position="163"/>
    </location>
</feature>
<feature type="repeat" description="PPR" evidence="8">
    <location>
        <begin position="234"/>
        <end position="268"/>
    </location>
</feature>
<evidence type="ECO:0000256" key="1">
    <source>
        <dbReference type="ARBA" id="ARBA00008373"/>
    </source>
</evidence>
<evidence type="ECO:0000256" key="8">
    <source>
        <dbReference type="PROSITE-ProRule" id="PRU00708"/>
    </source>
</evidence>
<dbReference type="InterPro" id="IPR011332">
    <property type="entry name" value="Ribosomal_zn-bd"/>
</dbReference>
<dbReference type="Gene3D" id="6.20.50.150">
    <property type="match status" value="1"/>
</dbReference>
<dbReference type="Gene3D" id="3.30.2350.10">
    <property type="entry name" value="Pseudouridine synthase"/>
    <property type="match status" value="1"/>
</dbReference>
<dbReference type="InterPro" id="IPR002906">
    <property type="entry name" value="Ribosomal_eS31"/>
</dbReference>
<feature type="repeat" description="PPR" evidence="8">
    <location>
        <begin position="515"/>
        <end position="549"/>
    </location>
</feature>
<dbReference type="NCBIfam" id="TIGR00756">
    <property type="entry name" value="PPR"/>
    <property type="match status" value="2"/>
</dbReference>
<dbReference type="PROSITE" id="PS50053">
    <property type="entry name" value="UBIQUITIN_2"/>
    <property type="match status" value="1"/>
</dbReference>
<dbReference type="SMART" id="SM01402">
    <property type="entry name" value="Ribosomal_S27"/>
    <property type="match status" value="1"/>
</dbReference>
<feature type="domain" description="Ubiquitin-like" evidence="9">
    <location>
        <begin position="981"/>
        <end position="1056"/>
    </location>
</feature>